<evidence type="ECO:0000313" key="3">
    <source>
        <dbReference type="Proteomes" id="UP000177370"/>
    </source>
</evidence>
<dbReference type="GO" id="GO:0005976">
    <property type="term" value="P:polysaccharide metabolic process"/>
    <property type="evidence" value="ECO:0007669"/>
    <property type="project" value="InterPro"/>
</dbReference>
<dbReference type="PANTHER" id="PTHR46390">
    <property type="entry name" value="MANNOSE-1-PHOSPHATE GUANYLYLTRANSFERASE"/>
    <property type="match status" value="1"/>
</dbReference>
<reference evidence="2 3" key="1">
    <citation type="journal article" date="2016" name="Nat. Commun.">
        <title>Thousands of microbial genomes shed light on interconnected biogeochemical processes in an aquifer system.</title>
        <authorList>
            <person name="Anantharaman K."/>
            <person name="Brown C.T."/>
            <person name="Hug L.A."/>
            <person name="Sharon I."/>
            <person name="Castelle C.J."/>
            <person name="Probst A.J."/>
            <person name="Thomas B.C."/>
            <person name="Singh A."/>
            <person name="Wilkins M.J."/>
            <person name="Karaoz U."/>
            <person name="Brodie E.L."/>
            <person name="Williams K.H."/>
            <person name="Hubbard S.S."/>
            <person name="Banfield J.F."/>
        </authorList>
    </citation>
    <scope>NUCLEOTIDE SEQUENCE [LARGE SCALE GENOMIC DNA]</scope>
</reference>
<dbReference type="Proteomes" id="UP000177370">
    <property type="component" value="Unassembled WGS sequence"/>
</dbReference>
<proteinExistence type="predicted"/>
<dbReference type="Pfam" id="PF01050">
    <property type="entry name" value="MannoseP_isomer"/>
    <property type="match status" value="1"/>
</dbReference>
<evidence type="ECO:0000259" key="1">
    <source>
        <dbReference type="Pfam" id="PF01050"/>
    </source>
</evidence>
<sequence length="117" mass="13545">MEFKPFTIERPWGQFRQLTYNSPSTVKVHRVKPGEETSWQSHTKREEFWHIVEGDGKVLIEDKEYDVAPGAEYCAPVGAKHRWIAGLSGMILVEVATGDFDEEDIIRYEDKYGRAKK</sequence>
<dbReference type="Gene3D" id="2.60.120.10">
    <property type="entry name" value="Jelly Rolls"/>
    <property type="match status" value="1"/>
</dbReference>
<dbReference type="GO" id="GO:0004475">
    <property type="term" value="F:mannose-1-phosphate guanylyltransferase (GTP) activity"/>
    <property type="evidence" value="ECO:0007669"/>
    <property type="project" value="TreeGrafter"/>
</dbReference>
<protein>
    <recommendedName>
        <fullName evidence="1">Mannose-6-phosphate isomerase type II C-terminal domain-containing protein</fullName>
    </recommendedName>
</protein>
<feature type="domain" description="Mannose-6-phosphate isomerase type II C-terminal" evidence="1">
    <location>
        <begin position="7"/>
        <end position="110"/>
    </location>
</feature>
<accession>A0A1F6V6H5</accession>
<dbReference type="InterPro" id="IPR014710">
    <property type="entry name" value="RmlC-like_jellyroll"/>
</dbReference>
<dbReference type="InterPro" id="IPR051161">
    <property type="entry name" value="Mannose-6P_isomerase_type2"/>
</dbReference>
<dbReference type="CDD" id="cd02213">
    <property type="entry name" value="cupin_PMI_typeII_C"/>
    <property type="match status" value="1"/>
</dbReference>
<name>A0A1F6V6H5_9BACT</name>
<dbReference type="PANTHER" id="PTHR46390:SF1">
    <property type="entry name" value="MANNOSE-1-PHOSPHATE GUANYLYLTRANSFERASE"/>
    <property type="match status" value="1"/>
</dbReference>
<gene>
    <name evidence="2" type="ORF">A2647_04170</name>
</gene>
<dbReference type="GO" id="GO:0009298">
    <property type="term" value="P:GDP-mannose biosynthetic process"/>
    <property type="evidence" value="ECO:0007669"/>
    <property type="project" value="TreeGrafter"/>
</dbReference>
<dbReference type="EMBL" id="MFTP01000022">
    <property type="protein sequence ID" value="OGI65119.1"/>
    <property type="molecule type" value="Genomic_DNA"/>
</dbReference>
<dbReference type="InterPro" id="IPR001538">
    <property type="entry name" value="Man6P_isomerase-2_C"/>
</dbReference>
<organism evidence="2 3">
    <name type="scientific">Candidatus Nomurabacteria bacterium RIFCSPHIGHO2_01_FULL_40_24b</name>
    <dbReference type="NCBI Taxonomy" id="1801739"/>
    <lineage>
        <taxon>Bacteria</taxon>
        <taxon>Candidatus Nomuraibacteriota</taxon>
    </lineage>
</organism>
<dbReference type="InterPro" id="IPR011051">
    <property type="entry name" value="RmlC_Cupin_sf"/>
</dbReference>
<evidence type="ECO:0000313" key="2">
    <source>
        <dbReference type="EMBL" id="OGI65119.1"/>
    </source>
</evidence>
<dbReference type="SUPFAM" id="SSF51182">
    <property type="entry name" value="RmlC-like cupins"/>
    <property type="match status" value="1"/>
</dbReference>
<comment type="caution">
    <text evidence="2">The sequence shown here is derived from an EMBL/GenBank/DDBJ whole genome shotgun (WGS) entry which is preliminary data.</text>
</comment>
<dbReference type="AlphaFoldDB" id="A0A1F6V6H5"/>